<dbReference type="InterPro" id="IPR018060">
    <property type="entry name" value="HTH_AraC"/>
</dbReference>
<dbReference type="PANTHER" id="PTHR43280:SF2">
    <property type="entry name" value="HTH-TYPE TRANSCRIPTIONAL REGULATOR EXSA"/>
    <property type="match status" value="1"/>
</dbReference>
<evidence type="ECO:0000256" key="1">
    <source>
        <dbReference type="ARBA" id="ARBA00023015"/>
    </source>
</evidence>
<sequence length="296" mass="34674">MSRFPEYQDAFTFNMFGRNDLPFYVIISRLTKNYPLHYHNFAELSFVIEGSGEEILNGKRHALKCGSASLLLPNHIHEIRMPTGSKLTKYCCMFDIDLLLSNTLDPQFRYKILKIGSELPSHYDVPPEHLDYFTSLVEEMFREYHSKRFGTKTIIQSKLSEAIVFLLRMTQEHEEQDSALNLDKTSAVMEMLKYIHLHYNEELNLPLLSERLERNQKYLSSAFKRYVGKSFVEYLHHLRVGRATSMLLTTNLNISDIALEIGFDNFRTFSRVFKELRGTTPQEFRRHARDNPDTAL</sequence>
<evidence type="ECO:0000259" key="4">
    <source>
        <dbReference type="PROSITE" id="PS01124"/>
    </source>
</evidence>
<dbReference type="RefSeq" id="WP_188996589.1">
    <property type="nucleotide sequence ID" value="NZ_BMHP01000004.1"/>
</dbReference>
<accession>A0A916ZC58</accession>
<evidence type="ECO:0000313" key="5">
    <source>
        <dbReference type="EMBL" id="GGD87313.1"/>
    </source>
</evidence>
<name>A0A916ZC58_9BACL</name>
<dbReference type="GO" id="GO:0043565">
    <property type="term" value="F:sequence-specific DNA binding"/>
    <property type="evidence" value="ECO:0007669"/>
    <property type="project" value="InterPro"/>
</dbReference>
<protein>
    <submittedName>
        <fullName evidence="5">AraC family transcriptional regulator</fullName>
    </submittedName>
</protein>
<dbReference type="Pfam" id="PF12833">
    <property type="entry name" value="HTH_18"/>
    <property type="match status" value="1"/>
</dbReference>
<keyword evidence="3" id="KW-0804">Transcription</keyword>
<comment type="caution">
    <text evidence="5">The sequence shown here is derived from an EMBL/GenBank/DDBJ whole genome shotgun (WGS) entry which is preliminary data.</text>
</comment>
<dbReference type="SMART" id="SM00342">
    <property type="entry name" value="HTH_ARAC"/>
    <property type="match status" value="1"/>
</dbReference>
<evidence type="ECO:0000256" key="2">
    <source>
        <dbReference type="ARBA" id="ARBA00023125"/>
    </source>
</evidence>
<keyword evidence="1" id="KW-0805">Transcription regulation</keyword>
<feature type="domain" description="HTH araC/xylS-type" evidence="4">
    <location>
        <begin position="189"/>
        <end position="287"/>
    </location>
</feature>
<dbReference type="InterPro" id="IPR009057">
    <property type="entry name" value="Homeodomain-like_sf"/>
</dbReference>
<keyword evidence="2" id="KW-0238">DNA-binding</keyword>
<dbReference type="SUPFAM" id="SSF51215">
    <property type="entry name" value="Regulatory protein AraC"/>
    <property type="match status" value="1"/>
</dbReference>
<dbReference type="AlphaFoldDB" id="A0A916ZC58"/>
<evidence type="ECO:0000313" key="6">
    <source>
        <dbReference type="Proteomes" id="UP000612456"/>
    </source>
</evidence>
<dbReference type="InterPro" id="IPR037923">
    <property type="entry name" value="HTH-like"/>
</dbReference>
<dbReference type="SUPFAM" id="SSF46689">
    <property type="entry name" value="Homeodomain-like"/>
    <property type="match status" value="1"/>
</dbReference>
<reference evidence="5" key="1">
    <citation type="journal article" date="2014" name="Int. J. Syst. Evol. Microbiol.">
        <title>Complete genome sequence of Corynebacterium casei LMG S-19264T (=DSM 44701T), isolated from a smear-ripened cheese.</title>
        <authorList>
            <consortium name="US DOE Joint Genome Institute (JGI-PGF)"/>
            <person name="Walter F."/>
            <person name="Albersmeier A."/>
            <person name="Kalinowski J."/>
            <person name="Ruckert C."/>
        </authorList>
    </citation>
    <scope>NUCLEOTIDE SEQUENCE</scope>
    <source>
        <strain evidence="5">CGMCC 1.15178</strain>
    </source>
</reference>
<dbReference type="Gene3D" id="2.60.120.10">
    <property type="entry name" value="Jelly Rolls"/>
    <property type="match status" value="1"/>
</dbReference>
<gene>
    <name evidence="5" type="ORF">GCM10010911_52150</name>
</gene>
<dbReference type="InterPro" id="IPR020449">
    <property type="entry name" value="Tscrpt_reg_AraC-type_HTH"/>
</dbReference>
<organism evidence="5 6">
    <name type="scientific">Paenibacillus nasutitermitis</name>
    <dbReference type="NCBI Taxonomy" id="1652958"/>
    <lineage>
        <taxon>Bacteria</taxon>
        <taxon>Bacillati</taxon>
        <taxon>Bacillota</taxon>
        <taxon>Bacilli</taxon>
        <taxon>Bacillales</taxon>
        <taxon>Paenibacillaceae</taxon>
        <taxon>Paenibacillus</taxon>
    </lineage>
</organism>
<dbReference type="InterPro" id="IPR014710">
    <property type="entry name" value="RmlC-like_jellyroll"/>
</dbReference>
<proteinExistence type="predicted"/>
<dbReference type="Proteomes" id="UP000612456">
    <property type="component" value="Unassembled WGS sequence"/>
</dbReference>
<keyword evidence="6" id="KW-1185">Reference proteome</keyword>
<dbReference type="InterPro" id="IPR018062">
    <property type="entry name" value="HTH_AraC-typ_CS"/>
</dbReference>
<dbReference type="EMBL" id="BMHP01000004">
    <property type="protein sequence ID" value="GGD87313.1"/>
    <property type="molecule type" value="Genomic_DNA"/>
</dbReference>
<dbReference type="PANTHER" id="PTHR43280">
    <property type="entry name" value="ARAC-FAMILY TRANSCRIPTIONAL REGULATOR"/>
    <property type="match status" value="1"/>
</dbReference>
<dbReference type="PROSITE" id="PS01124">
    <property type="entry name" value="HTH_ARAC_FAMILY_2"/>
    <property type="match status" value="1"/>
</dbReference>
<dbReference type="InterPro" id="IPR003313">
    <property type="entry name" value="AraC-bd"/>
</dbReference>
<dbReference type="GO" id="GO:0003700">
    <property type="term" value="F:DNA-binding transcription factor activity"/>
    <property type="evidence" value="ECO:0007669"/>
    <property type="project" value="InterPro"/>
</dbReference>
<reference evidence="5" key="2">
    <citation type="submission" date="2020-09" db="EMBL/GenBank/DDBJ databases">
        <authorList>
            <person name="Sun Q."/>
            <person name="Zhou Y."/>
        </authorList>
    </citation>
    <scope>NUCLEOTIDE SEQUENCE</scope>
    <source>
        <strain evidence="5">CGMCC 1.15178</strain>
    </source>
</reference>
<dbReference type="PROSITE" id="PS00041">
    <property type="entry name" value="HTH_ARAC_FAMILY_1"/>
    <property type="match status" value="1"/>
</dbReference>
<dbReference type="PRINTS" id="PR00032">
    <property type="entry name" value="HTHARAC"/>
</dbReference>
<dbReference type="Gene3D" id="1.10.10.60">
    <property type="entry name" value="Homeodomain-like"/>
    <property type="match status" value="2"/>
</dbReference>
<dbReference type="Pfam" id="PF02311">
    <property type="entry name" value="AraC_binding"/>
    <property type="match status" value="1"/>
</dbReference>
<evidence type="ECO:0000256" key="3">
    <source>
        <dbReference type="ARBA" id="ARBA00023163"/>
    </source>
</evidence>